<gene>
    <name evidence="1" type="ORF">OH76DRAFT_381760</name>
</gene>
<name>A0A371DV01_9APHY</name>
<proteinExistence type="predicted"/>
<organism evidence="1 2">
    <name type="scientific">Lentinus brumalis</name>
    <dbReference type="NCBI Taxonomy" id="2498619"/>
    <lineage>
        <taxon>Eukaryota</taxon>
        <taxon>Fungi</taxon>
        <taxon>Dikarya</taxon>
        <taxon>Basidiomycota</taxon>
        <taxon>Agaricomycotina</taxon>
        <taxon>Agaricomycetes</taxon>
        <taxon>Polyporales</taxon>
        <taxon>Polyporaceae</taxon>
        <taxon>Lentinus</taxon>
    </lineage>
</organism>
<dbReference type="Proteomes" id="UP000256964">
    <property type="component" value="Unassembled WGS sequence"/>
</dbReference>
<dbReference type="AlphaFoldDB" id="A0A371DV01"/>
<evidence type="ECO:0000313" key="2">
    <source>
        <dbReference type="Proteomes" id="UP000256964"/>
    </source>
</evidence>
<dbReference type="EMBL" id="KZ857380">
    <property type="protein sequence ID" value="RDX56383.1"/>
    <property type="molecule type" value="Genomic_DNA"/>
</dbReference>
<accession>A0A371DV01</accession>
<protein>
    <submittedName>
        <fullName evidence="1">Uncharacterized protein</fullName>
    </submittedName>
</protein>
<evidence type="ECO:0000313" key="1">
    <source>
        <dbReference type="EMBL" id="RDX56383.1"/>
    </source>
</evidence>
<sequence>MKSEEGLETLNSHHGRFLHSACYCDLLDSPSLWSYTIPEPRNWYLANVGTELYNECIPRLLPQAVGMFDLCFYQLENPVPVEPRATLAVRVDSNLSKARLVHSLNELRAVSGYCADTSCVHFVVGTEKHASLQASFSGCVTAMHAFKPSARSPPSTVIRACLLPVSSHIF</sequence>
<reference evidence="1 2" key="1">
    <citation type="journal article" date="2018" name="Biotechnol. Biofuels">
        <title>Integrative visual omics of the white-rot fungus Polyporus brumalis exposes the biotechnological potential of its oxidative enzymes for delignifying raw plant biomass.</title>
        <authorList>
            <person name="Miyauchi S."/>
            <person name="Rancon A."/>
            <person name="Drula E."/>
            <person name="Hage H."/>
            <person name="Chaduli D."/>
            <person name="Favel A."/>
            <person name="Grisel S."/>
            <person name="Henrissat B."/>
            <person name="Herpoel-Gimbert I."/>
            <person name="Ruiz-Duenas F.J."/>
            <person name="Chevret D."/>
            <person name="Hainaut M."/>
            <person name="Lin J."/>
            <person name="Wang M."/>
            <person name="Pangilinan J."/>
            <person name="Lipzen A."/>
            <person name="Lesage-Meessen L."/>
            <person name="Navarro D."/>
            <person name="Riley R."/>
            <person name="Grigoriev I.V."/>
            <person name="Zhou S."/>
            <person name="Raouche S."/>
            <person name="Rosso M.N."/>
        </authorList>
    </citation>
    <scope>NUCLEOTIDE SEQUENCE [LARGE SCALE GENOMIC DNA]</scope>
    <source>
        <strain evidence="1 2">BRFM 1820</strain>
    </source>
</reference>
<keyword evidence="2" id="KW-1185">Reference proteome</keyword>